<feature type="compositionally biased region" description="Acidic residues" evidence="1">
    <location>
        <begin position="305"/>
        <end position="320"/>
    </location>
</feature>
<evidence type="ECO:0000313" key="3">
    <source>
        <dbReference type="Proteomes" id="UP001155010"/>
    </source>
</evidence>
<dbReference type="SUPFAM" id="SSF52540">
    <property type="entry name" value="P-loop containing nucleoside triphosphate hydrolases"/>
    <property type="match status" value="1"/>
</dbReference>
<dbReference type="PANTHER" id="PTHR10704:SF44">
    <property type="entry name" value="LD35051P-RELATED"/>
    <property type="match status" value="1"/>
</dbReference>
<protein>
    <recommendedName>
        <fullName evidence="4">Sulfotransferase</fullName>
    </recommendedName>
</protein>
<dbReference type="InterPro" id="IPR051135">
    <property type="entry name" value="Gal/GlcNAc/GalNAc_ST"/>
</dbReference>
<comment type="caution">
    <text evidence="2">The sequence shown here is derived from an EMBL/GenBank/DDBJ whole genome shotgun (WGS) entry which is preliminary data.</text>
</comment>
<feature type="region of interest" description="Disordered" evidence="1">
    <location>
        <begin position="300"/>
        <end position="320"/>
    </location>
</feature>
<accession>A0A9X2UBA0</accession>
<dbReference type="Proteomes" id="UP001155010">
    <property type="component" value="Unassembled WGS sequence"/>
</dbReference>
<evidence type="ECO:0008006" key="4">
    <source>
        <dbReference type="Google" id="ProtNLM"/>
    </source>
</evidence>
<dbReference type="GO" id="GO:0006790">
    <property type="term" value="P:sulfur compound metabolic process"/>
    <property type="evidence" value="ECO:0007669"/>
    <property type="project" value="TreeGrafter"/>
</dbReference>
<name>A0A9X2UBA0_9BACT</name>
<dbReference type="InterPro" id="IPR027417">
    <property type="entry name" value="P-loop_NTPase"/>
</dbReference>
<dbReference type="Pfam" id="PF13469">
    <property type="entry name" value="Sulfotransfer_3"/>
    <property type="match status" value="1"/>
</dbReference>
<sequence length="320" mass="37446">MSSDSLQLFITGVYRTGSTYLSFLLNNHPDLTVGLHTTNWFREQHKTARDALHYAEKRWGIEYSEGDLPPQTECENEWDAAMRALFETHRWGEKQQLETSNIPTFLDQFPNGKAISIIRDPRSVLASWTKYTHHDPPAHLQAPFNSLGALQHTHRFAERLAPDRFRYVTYENLAQNTCGVVQRLIRWLELPWPGSEEMLSQDGWANVPGSQWEDRSSYDDPKDVDIEASVNRWRGNLSTQEVAFVEIVCGDEMEWFEYEWESEEEFSVDEAQELIRSHSKDPEQRERTLEMFNHWRRSGGGVEMFPDEDVTDEETWVENQ</sequence>
<dbReference type="Gene3D" id="3.40.50.300">
    <property type="entry name" value="P-loop containing nucleotide triphosphate hydrolases"/>
    <property type="match status" value="1"/>
</dbReference>
<dbReference type="GO" id="GO:0001517">
    <property type="term" value="F:N-acetylglucosamine 6-O-sulfotransferase activity"/>
    <property type="evidence" value="ECO:0007669"/>
    <property type="project" value="TreeGrafter"/>
</dbReference>
<evidence type="ECO:0000256" key="1">
    <source>
        <dbReference type="SAM" id="MobiDB-lite"/>
    </source>
</evidence>
<dbReference type="PANTHER" id="PTHR10704">
    <property type="entry name" value="CARBOHYDRATE SULFOTRANSFERASE"/>
    <property type="match status" value="1"/>
</dbReference>
<dbReference type="EMBL" id="JANUBB010000021">
    <property type="protein sequence ID" value="MCS3953304.1"/>
    <property type="molecule type" value="Genomic_DNA"/>
</dbReference>
<gene>
    <name evidence="2" type="ORF">GGP83_003279</name>
</gene>
<organism evidence="2 3">
    <name type="scientific">Salinibacter ruber</name>
    <dbReference type="NCBI Taxonomy" id="146919"/>
    <lineage>
        <taxon>Bacteria</taxon>
        <taxon>Pseudomonadati</taxon>
        <taxon>Rhodothermota</taxon>
        <taxon>Rhodothermia</taxon>
        <taxon>Rhodothermales</taxon>
        <taxon>Salinibacteraceae</taxon>
        <taxon>Salinibacter</taxon>
    </lineage>
</organism>
<dbReference type="RefSeq" id="WP_259082572.1">
    <property type="nucleotide sequence ID" value="NZ_JANUBB010000021.1"/>
</dbReference>
<reference evidence="2" key="1">
    <citation type="submission" date="2022-08" db="EMBL/GenBank/DDBJ databases">
        <title>Genomic Encyclopedia of Type Strains, Phase V (KMG-V): Genome sequencing to study the core and pangenomes of soil and plant-associated prokaryotes.</title>
        <authorList>
            <person name="Whitman W."/>
        </authorList>
    </citation>
    <scope>NUCLEOTIDE SEQUENCE</scope>
    <source>
        <strain evidence="2">SP2017</strain>
    </source>
</reference>
<dbReference type="AlphaFoldDB" id="A0A9X2UBA0"/>
<evidence type="ECO:0000313" key="2">
    <source>
        <dbReference type="EMBL" id="MCS3953304.1"/>
    </source>
</evidence>
<dbReference type="GO" id="GO:0006044">
    <property type="term" value="P:N-acetylglucosamine metabolic process"/>
    <property type="evidence" value="ECO:0007669"/>
    <property type="project" value="TreeGrafter"/>
</dbReference>
<proteinExistence type="predicted"/>